<feature type="region of interest" description="Disordered" evidence="1">
    <location>
        <begin position="146"/>
        <end position="176"/>
    </location>
</feature>
<name>A0A7J8KE35_ROUAE</name>
<evidence type="ECO:0000313" key="2">
    <source>
        <dbReference type="EMBL" id="KAF6507082.1"/>
    </source>
</evidence>
<evidence type="ECO:0000256" key="1">
    <source>
        <dbReference type="SAM" id="MobiDB-lite"/>
    </source>
</evidence>
<proteinExistence type="predicted"/>
<reference evidence="2 3" key="1">
    <citation type="journal article" date="2020" name="Nature">
        <title>Six reference-quality genomes reveal evolution of bat adaptations.</title>
        <authorList>
            <person name="Jebb D."/>
            <person name="Huang Z."/>
            <person name="Pippel M."/>
            <person name="Hughes G.M."/>
            <person name="Lavrichenko K."/>
            <person name="Devanna P."/>
            <person name="Winkler S."/>
            <person name="Jermiin L.S."/>
            <person name="Skirmuntt E.C."/>
            <person name="Katzourakis A."/>
            <person name="Burkitt-Gray L."/>
            <person name="Ray D.A."/>
            <person name="Sullivan K.A.M."/>
            <person name="Roscito J.G."/>
            <person name="Kirilenko B.M."/>
            <person name="Davalos L.M."/>
            <person name="Corthals A.P."/>
            <person name="Power M.L."/>
            <person name="Jones G."/>
            <person name="Ransome R.D."/>
            <person name="Dechmann D.K.N."/>
            <person name="Locatelli A.G."/>
            <person name="Puechmaille S.J."/>
            <person name="Fedrigo O."/>
            <person name="Jarvis E.D."/>
            <person name="Hiller M."/>
            <person name="Vernes S.C."/>
            <person name="Myers E.W."/>
            <person name="Teeling E.C."/>
        </authorList>
    </citation>
    <scope>NUCLEOTIDE SEQUENCE [LARGE SCALE GENOMIC DNA]</scope>
    <source>
        <strain evidence="2">MRouAeg1</strain>
        <tissue evidence="2">Muscle</tissue>
    </source>
</reference>
<feature type="compositionally biased region" description="Gly residues" evidence="1">
    <location>
        <begin position="148"/>
        <end position="158"/>
    </location>
</feature>
<sequence>MASRERPLAPRPQAPLPAAADQPGSGPGKLRPEPRRSTAGGGGAAGPVPERPGRGPAERAAPPRPPPACAGRAGPAGGPGAPAARGWVAARAPCALAFSPPVPSSTPSSFYFWPPPPPPPPSLLPSSSAFPLPVRLPGRAGAAAAAARGGGGDAGGGQAAAPVSGSRGTGPGGGGGRRRLLLSPALQGLLLPARAGPWPLPPRLPLGPATRRAGSPGFPGVGGGCPGLGSGAGGGCRTPRRPRGAGFALAAAAPLLFGADMDDGAANSASCFRRLTECFLSPK</sequence>
<gene>
    <name evidence="2" type="ORF">HJG63_015048</name>
</gene>
<dbReference type="AlphaFoldDB" id="A0A7J8KE35"/>
<protein>
    <submittedName>
        <fullName evidence="2">Uncharacterized protein</fullName>
    </submittedName>
</protein>
<organism evidence="2 3">
    <name type="scientific">Rousettus aegyptiacus</name>
    <name type="common">Egyptian fruit bat</name>
    <name type="synonym">Pteropus aegyptiacus</name>
    <dbReference type="NCBI Taxonomy" id="9407"/>
    <lineage>
        <taxon>Eukaryota</taxon>
        <taxon>Metazoa</taxon>
        <taxon>Chordata</taxon>
        <taxon>Craniata</taxon>
        <taxon>Vertebrata</taxon>
        <taxon>Euteleostomi</taxon>
        <taxon>Mammalia</taxon>
        <taxon>Eutheria</taxon>
        <taxon>Laurasiatheria</taxon>
        <taxon>Chiroptera</taxon>
        <taxon>Yinpterochiroptera</taxon>
        <taxon>Pteropodoidea</taxon>
        <taxon>Pteropodidae</taxon>
        <taxon>Rousettinae</taxon>
        <taxon>Rousettus</taxon>
    </lineage>
</organism>
<dbReference type="Proteomes" id="UP000593571">
    <property type="component" value="Unassembled WGS sequence"/>
</dbReference>
<keyword evidence="3" id="KW-1185">Reference proteome</keyword>
<feature type="region of interest" description="Disordered" evidence="1">
    <location>
        <begin position="1"/>
        <end position="84"/>
    </location>
</feature>
<dbReference type="EMBL" id="JACASE010000001">
    <property type="protein sequence ID" value="KAF6507082.1"/>
    <property type="molecule type" value="Genomic_DNA"/>
</dbReference>
<evidence type="ECO:0000313" key="3">
    <source>
        <dbReference type="Proteomes" id="UP000593571"/>
    </source>
</evidence>
<comment type="caution">
    <text evidence="2">The sequence shown here is derived from an EMBL/GenBank/DDBJ whole genome shotgun (WGS) entry which is preliminary data.</text>
</comment>
<accession>A0A7J8KE35</accession>